<evidence type="ECO:0000313" key="2">
    <source>
        <dbReference type="Proteomes" id="UP001501074"/>
    </source>
</evidence>
<dbReference type="RefSeq" id="WP_231488832.1">
    <property type="nucleotide sequence ID" value="NZ_BAAAZO010000010.1"/>
</dbReference>
<organism evidence="1 2">
    <name type="scientific">Kineosporia mesophila</name>
    <dbReference type="NCBI Taxonomy" id="566012"/>
    <lineage>
        <taxon>Bacteria</taxon>
        <taxon>Bacillati</taxon>
        <taxon>Actinomycetota</taxon>
        <taxon>Actinomycetes</taxon>
        <taxon>Kineosporiales</taxon>
        <taxon>Kineosporiaceae</taxon>
        <taxon>Kineosporia</taxon>
    </lineage>
</organism>
<evidence type="ECO:0000313" key="1">
    <source>
        <dbReference type="EMBL" id="GAA3626945.1"/>
    </source>
</evidence>
<protein>
    <submittedName>
        <fullName evidence="1">Uncharacterized protein</fullName>
    </submittedName>
</protein>
<proteinExistence type="predicted"/>
<dbReference type="Proteomes" id="UP001501074">
    <property type="component" value="Unassembled WGS sequence"/>
</dbReference>
<keyword evidence="2" id="KW-1185">Reference proteome</keyword>
<comment type="caution">
    <text evidence="1">The sequence shown here is derived from an EMBL/GenBank/DDBJ whole genome shotgun (WGS) entry which is preliminary data.</text>
</comment>
<sequence length="98" mass="10708">MNHRSMSGTTLEMTQVAALEEHLTRSRHAPLTAGGLGLPSVPGKAVLQHVTAVGPTCYPFVYGHFQASGDQSPVIAELHTQQLRRLSDAFRLHQHWGL</sequence>
<reference evidence="2" key="1">
    <citation type="journal article" date="2019" name="Int. J. Syst. Evol. Microbiol.">
        <title>The Global Catalogue of Microorganisms (GCM) 10K type strain sequencing project: providing services to taxonomists for standard genome sequencing and annotation.</title>
        <authorList>
            <consortium name="The Broad Institute Genomics Platform"/>
            <consortium name="The Broad Institute Genome Sequencing Center for Infectious Disease"/>
            <person name="Wu L."/>
            <person name="Ma J."/>
        </authorList>
    </citation>
    <scope>NUCLEOTIDE SEQUENCE [LARGE SCALE GENOMIC DNA]</scope>
    <source>
        <strain evidence="2">JCM 16902</strain>
    </source>
</reference>
<name>A0ABP7A8N2_9ACTN</name>
<gene>
    <name evidence="1" type="ORF">GCM10022223_50260</name>
</gene>
<accession>A0ABP7A8N2</accession>
<dbReference type="EMBL" id="BAAAZO010000010">
    <property type="protein sequence ID" value="GAA3626945.1"/>
    <property type="molecule type" value="Genomic_DNA"/>
</dbReference>